<keyword evidence="2" id="KW-1185">Reference proteome</keyword>
<dbReference type="Proteomes" id="UP001056778">
    <property type="component" value="Chromosome 2"/>
</dbReference>
<protein>
    <submittedName>
        <fullName evidence="1">I[[h]] channel isoform e</fullName>
    </submittedName>
</protein>
<dbReference type="EMBL" id="CM043016">
    <property type="protein sequence ID" value="KAI4467986.1"/>
    <property type="molecule type" value="Genomic_DNA"/>
</dbReference>
<organism evidence="1 2">
    <name type="scientific">Holotrichia oblita</name>
    <name type="common">Chafer beetle</name>
    <dbReference type="NCBI Taxonomy" id="644536"/>
    <lineage>
        <taxon>Eukaryota</taxon>
        <taxon>Metazoa</taxon>
        <taxon>Ecdysozoa</taxon>
        <taxon>Arthropoda</taxon>
        <taxon>Hexapoda</taxon>
        <taxon>Insecta</taxon>
        <taxon>Pterygota</taxon>
        <taxon>Neoptera</taxon>
        <taxon>Endopterygota</taxon>
        <taxon>Coleoptera</taxon>
        <taxon>Polyphaga</taxon>
        <taxon>Scarabaeiformia</taxon>
        <taxon>Scarabaeidae</taxon>
        <taxon>Melolonthinae</taxon>
        <taxon>Holotrichia</taxon>
    </lineage>
</organism>
<comment type="caution">
    <text evidence="1">The sequence shown here is derived from an EMBL/GenBank/DDBJ whole genome shotgun (WGS) entry which is preliminary data.</text>
</comment>
<sequence>MHQAQMHPEFDNLNNTLVKKYLNCLLTAMSHFYRIGSKTFDTRCVGDYIVLAGIMIFGAIYFAYIIVTVLQAVGTANASESKYEELMRQIYHYLRTKKMPHHTHLRLQMYYEHRFQKRYFREQSILSTLSEHLRYEIKLCTSKHLIGKVAIFKGLSKSAIGSIIGGLTLEVYLANDVIVQNGTLVDSWYIISYGTVAIIHKSGAEISHIQDGECFGEISIITGVSDINFVATEISEIFYMSKSDFLKYLSHESINKKITDIIAEREFKINLSLEKTKYQSQEREEVLYKVRRGKILQKRIPKTSYDRMTSQVISHCSSINSYIHIQNYPDDACAWNMLGLLMERMGLKMGAAQAFRSALRLVEATVRDKVYMNYGRSLVGIGKYSQAVDMFKNVKEATFNSGSGLALALFKDKQYEESYTSYESALHWLTEDQGLQSELLVALASMAYLFQGPEEAKTLLFQSFQLENPSAWGLYATLSLALVHQDLELADLVLKELERLKDSVRCLSHYSVLLSYVYLLQGDSRRAVCEVSKLVHRHPSEASLWLSLSILLIRLHAERPRSYAAARCGEVAMKLGQSNMDVTKVLCIVSLGLFLVGDYEQALNSAQKAIHYYPNVPECWVVLTSALLIKLRSDKKFASRAKLDEKVAHVVKNMNPSTLLRKWLDDYCKTIVSD</sequence>
<name>A0ACB9TME9_HOLOL</name>
<evidence type="ECO:0000313" key="1">
    <source>
        <dbReference type="EMBL" id="KAI4467986.1"/>
    </source>
</evidence>
<proteinExistence type="predicted"/>
<reference evidence="1" key="1">
    <citation type="submission" date="2022-04" db="EMBL/GenBank/DDBJ databases">
        <title>Chromosome-scale genome assembly of Holotrichia oblita Faldermann.</title>
        <authorList>
            <person name="Rongchong L."/>
        </authorList>
    </citation>
    <scope>NUCLEOTIDE SEQUENCE</scope>
    <source>
        <strain evidence="1">81SQS9</strain>
    </source>
</reference>
<gene>
    <name evidence="1" type="ORF">MML48_2g00000364</name>
</gene>
<evidence type="ECO:0000313" key="2">
    <source>
        <dbReference type="Proteomes" id="UP001056778"/>
    </source>
</evidence>
<accession>A0ACB9TME9</accession>